<dbReference type="PANTHER" id="PTHR30349:SF86">
    <property type="entry name" value="INTEGRASE_RECOMBINASE AQ_AA09-RELATED"/>
    <property type="match status" value="1"/>
</dbReference>
<dbReference type="RefSeq" id="WP_148951155.1">
    <property type="nucleotide sequence ID" value="NZ_VTES01000015.1"/>
</dbReference>
<dbReference type="InterPro" id="IPR002104">
    <property type="entry name" value="Integrase_catalytic"/>
</dbReference>
<dbReference type="AlphaFoldDB" id="A0A5D4RYN7"/>
<dbReference type="Proteomes" id="UP000323732">
    <property type="component" value="Unassembled WGS sequence"/>
</dbReference>
<evidence type="ECO:0000256" key="4">
    <source>
        <dbReference type="PROSITE-ProRule" id="PRU01248"/>
    </source>
</evidence>
<dbReference type="InterPro" id="IPR013762">
    <property type="entry name" value="Integrase-like_cat_sf"/>
</dbReference>
<keyword evidence="3" id="KW-0233">DNA recombination</keyword>
<dbReference type="SUPFAM" id="SSF56349">
    <property type="entry name" value="DNA breaking-rejoining enzymes"/>
    <property type="match status" value="1"/>
</dbReference>
<dbReference type="InterPro" id="IPR004107">
    <property type="entry name" value="Integrase_SAM-like_N"/>
</dbReference>
<evidence type="ECO:0000313" key="7">
    <source>
        <dbReference type="EMBL" id="TYS55789.1"/>
    </source>
</evidence>
<dbReference type="GO" id="GO:0015074">
    <property type="term" value="P:DNA integration"/>
    <property type="evidence" value="ECO:0007669"/>
    <property type="project" value="UniProtKB-KW"/>
</dbReference>
<dbReference type="GO" id="GO:0006310">
    <property type="term" value="P:DNA recombination"/>
    <property type="evidence" value="ECO:0007669"/>
    <property type="project" value="UniProtKB-KW"/>
</dbReference>
<dbReference type="EMBL" id="VTES01000015">
    <property type="protein sequence ID" value="TYS55789.1"/>
    <property type="molecule type" value="Genomic_DNA"/>
</dbReference>
<evidence type="ECO:0008006" key="9">
    <source>
        <dbReference type="Google" id="ProtNLM"/>
    </source>
</evidence>
<accession>A0A5D4RYN7</accession>
<evidence type="ECO:0000259" key="6">
    <source>
        <dbReference type="PROSITE" id="PS51900"/>
    </source>
</evidence>
<protein>
    <recommendedName>
        <fullName evidence="9">Tyrosine-type recombinase/integrase</fullName>
    </recommendedName>
</protein>
<name>A0A5D4RYN7_9BACI</name>
<keyword evidence="1" id="KW-0229">DNA integration</keyword>
<dbReference type="Gene3D" id="1.10.150.130">
    <property type="match status" value="1"/>
</dbReference>
<gene>
    <name evidence="7" type="ORF">FZD47_25530</name>
</gene>
<dbReference type="PANTHER" id="PTHR30349">
    <property type="entry name" value="PHAGE INTEGRASE-RELATED"/>
    <property type="match status" value="1"/>
</dbReference>
<evidence type="ECO:0000256" key="2">
    <source>
        <dbReference type="ARBA" id="ARBA00023125"/>
    </source>
</evidence>
<sequence>MERIFPDYVQGYFEELNAAGKGSSTLKQYSSDIGKFLSWLEDFKGSSDLQMVRSLSDHDFETYLQLLRQSSLSEATIRRLLSVLNRLLKHLGLGTKITSNTPKEMPLRALNKDDFISDKEMKKLLQSMKTRSSEGTAARDHLIERNLAIVCLARYYGLTPADISNIRMNHINLAQRTLVLKNDTKRTELQLDPEHADYIRVYRSSIDKKFRPRLRTTDPLFVAFMNSNNTYRFDNDKGVPKVLSVRGIQKMIKTEMELAGLRQMSATHLRNSCILAYLNSYHSDSEAISHFGLSDPFSLRRYRSYLKSNRE</sequence>
<evidence type="ECO:0000313" key="8">
    <source>
        <dbReference type="Proteomes" id="UP000323732"/>
    </source>
</evidence>
<keyword evidence="2 4" id="KW-0238">DNA-binding</keyword>
<evidence type="ECO:0000256" key="3">
    <source>
        <dbReference type="ARBA" id="ARBA00023172"/>
    </source>
</evidence>
<dbReference type="InterPro" id="IPR010998">
    <property type="entry name" value="Integrase_recombinase_N"/>
</dbReference>
<dbReference type="Gene3D" id="1.10.443.10">
    <property type="entry name" value="Intergrase catalytic core"/>
    <property type="match status" value="1"/>
</dbReference>
<dbReference type="Pfam" id="PF02899">
    <property type="entry name" value="Phage_int_SAM_1"/>
    <property type="match status" value="1"/>
</dbReference>
<feature type="domain" description="Core-binding (CB)" evidence="6">
    <location>
        <begin position="3"/>
        <end position="92"/>
    </location>
</feature>
<reference evidence="7 8" key="1">
    <citation type="submission" date="2019-08" db="EMBL/GenBank/DDBJ databases">
        <title>Bacillus genomes from the desert of Cuatro Cienegas, Coahuila.</title>
        <authorList>
            <person name="Olmedo-Alvarez G."/>
        </authorList>
    </citation>
    <scope>NUCLEOTIDE SEQUENCE [LARGE SCALE GENOMIC DNA]</scope>
    <source>
        <strain evidence="7 8">CH37_1T</strain>
    </source>
</reference>
<dbReference type="InterPro" id="IPR044068">
    <property type="entry name" value="CB"/>
</dbReference>
<dbReference type="InterPro" id="IPR011010">
    <property type="entry name" value="DNA_brk_join_enz"/>
</dbReference>
<dbReference type="PROSITE" id="PS51900">
    <property type="entry name" value="CB"/>
    <property type="match status" value="1"/>
</dbReference>
<organism evidence="7 8">
    <name type="scientific">Bacillus infantis</name>
    <dbReference type="NCBI Taxonomy" id="324767"/>
    <lineage>
        <taxon>Bacteria</taxon>
        <taxon>Bacillati</taxon>
        <taxon>Bacillota</taxon>
        <taxon>Bacilli</taxon>
        <taxon>Bacillales</taxon>
        <taxon>Bacillaceae</taxon>
        <taxon>Bacillus</taxon>
    </lineage>
</organism>
<dbReference type="PROSITE" id="PS51898">
    <property type="entry name" value="TYR_RECOMBINASE"/>
    <property type="match status" value="1"/>
</dbReference>
<feature type="domain" description="Tyr recombinase" evidence="5">
    <location>
        <begin position="111"/>
        <end position="311"/>
    </location>
</feature>
<proteinExistence type="predicted"/>
<dbReference type="GO" id="GO:0003677">
    <property type="term" value="F:DNA binding"/>
    <property type="evidence" value="ECO:0007669"/>
    <property type="project" value="UniProtKB-UniRule"/>
</dbReference>
<comment type="caution">
    <text evidence="7">The sequence shown here is derived from an EMBL/GenBank/DDBJ whole genome shotgun (WGS) entry which is preliminary data.</text>
</comment>
<evidence type="ECO:0000259" key="5">
    <source>
        <dbReference type="PROSITE" id="PS51898"/>
    </source>
</evidence>
<dbReference type="InterPro" id="IPR050090">
    <property type="entry name" value="Tyrosine_recombinase_XerCD"/>
</dbReference>
<evidence type="ECO:0000256" key="1">
    <source>
        <dbReference type="ARBA" id="ARBA00022908"/>
    </source>
</evidence>